<dbReference type="GO" id="GO:0003677">
    <property type="term" value="F:DNA binding"/>
    <property type="evidence" value="ECO:0007669"/>
    <property type="project" value="InterPro"/>
</dbReference>
<reference evidence="2 3" key="1">
    <citation type="submission" date="2016-11" db="EMBL/GenBank/DDBJ databases">
        <title>Paenibacillus species isolates.</title>
        <authorList>
            <person name="Beno S.M."/>
        </authorList>
    </citation>
    <scope>NUCLEOTIDE SEQUENCE [LARGE SCALE GENOMIC DNA]</scope>
    <source>
        <strain evidence="2 3">FSL R5-0378</strain>
    </source>
</reference>
<keyword evidence="1" id="KW-0233">DNA recombination</keyword>
<name>A0A1R1ECJ3_9BACL</name>
<dbReference type="GO" id="GO:0006310">
    <property type="term" value="P:DNA recombination"/>
    <property type="evidence" value="ECO:0007669"/>
    <property type="project" value="UniProtKB-KW"/>
</dbReference>
<dbReference type="InterPro" id="IPR013762">
    <property type="entry name" value="Integrase-like_cat_sf"/>
</dbReference>
<keyword evidence="3" id="KW-1185">Reference proteome</keyword>
<comment type="caution">
    <text evidence="2">The sequence shown here is derived from an EMBL/GenBank/DDBJ whole genome shotgun (WGS) entry which is preliminary data.</text>
</comment>
<proteinExistence type="predicted"/>
<accession>A0A1R1ECJ3</accession>
<organism evidence="2 3">
    <name type="scientific">Paenibacillus rhizosphaerae</name>
    <dbReference type="NCBI Taxonomy" id="297318"/>
    <lineage>
        <taxon>Bacteria</taxon>
        <taxon>Bacillati</taxon>
        <taxon>Bacillota</taxon>
        <taxon>Bacilli</taxon>
        <taxon>Bacillales</taxon>
        <taxon>Paenibacillaceae</taxon>
        <taxon>Paenibacillus</taxon>
    </lineage>
</organism>
<dbReference type="STRING" id="297318.BK138_28975"/>
<dbReference type="SUPFAM" id="SSF56349">
    <property type="entry name" value="DNA breaking-rejoining enzymes"/>
    <property type="match status" value="1"/>
</dbReference>
<dbReference type="EMBL" id="MRTP01000013">
    <property type="protein sequence ID" value="OMF49527.1"/>
    <property type="molecule type" value="Genomic_DNA"/>
</dbReference>
<evidence type="ECO:0000256" key="1">
    <source>
        <dbReference type="ARBA" id="ARBA00023172"/>
    </source>
</evidence>
<gene>
    <name evidence="2" type="ORF">BK138_28975</name>
</gene>
<dbReference type="GO" id="GO:0015074">
    <property type="term" value="P:DNA integration"/>
    <property type="evidence" value="ECO:0007669"/>
    <property type="project" value="InterPro"/>
</dbReference>
<protein>
    <submittedName>
        <fullName evidence="2">Uncharacterized protein</fullName>
    </submittedName>
</protein>
<dbReference type="InterPro" id="IPR011010">
    <property type="entry name" value="DNA_brk_join_enz"/>
</dbReference>
<dbReference type="Proteomes" id="UP000187172">
    <property type="component" value="Unassembled WGS sequence"/>
</dbReference>
<dbReference type="AlphaFoldDB" id="A0A1R1ECJ3"/>
<evidence type="ECO:0000313" key="3">
    <source>
        <dbReference type="Proteomes" id="UP000187172"/>
    </source>
</evidence>
<evidence type="ECO:0000313" key="2">
    <source>
        <dbReference type="EMBL" id="OMF49527.1"/>
    </source>
</evidence>
<dbReference type="Gene3D" id="1.10.443.10">
    <property type="entry name" value="Intergrase catalytic core"/>
    <property type="match status" value="1"/>
</dbReference>
<sequence length="97" mass="11249">MPYDYKKRQQKIIAESKSIDPDYHDANFVFCRENGYPFIQNNILIRMNRLLQRTSIKKRPPLISSDIPISACSQAEVDLKTIMKRVGHDGPKTTLKI</sequence>